<gene>
    <name evidence="3" type="ORF">DSOUD_1934</name>
</gene>
<proteinExistence type="predicted"/>
<organism evidence="3 4">
    <name type="scientific">Desulfuromonas soudanensis</name>
    <dbReference type="NCBI Taxonomy" id="1603606"/>
    <lineage>
        <taxon>Bacteria</taxon>
        <taxon>Pseudomonadati</taxon>
        <taxon>Thermodesulfobacteriota</taxon>
        <taxon>Desulfuromonadia</taxon>
        <taxon>Desulfuromonadales</taxon>
        <taxon>Desulfuromonadaceae</taxon>
        <taxon>Desulfuromonas</taxon>
    </lineage>
</organism>
<dbReference type="SUPFAM" id="SSF160246">
    <property type="entry name" value="EspE N-terminal domain-like"/>
    <property type="match status" value="1"/>
</dbReference>
<dbReference type="RefSeq" id="WP_053550778.1">
    <property type="nucleotide sequence ID" value="NZ_CP010802.1"/>
</dbReference>
<keyword evidence="1" id="KW-0597">Phosphoprotein</keyword>
<evidence type="ECO:0000313" key="4">
    <source>
        <dbReference type="Proteomes" id="UP000057158"/>
    </source>
</evidence>
<dbReference type="OrthoDB" id="9812510at2"/>
<dbReference type="GO" id="GO:0000160">
    <property type="term" value="P:phosphorelay signal transduction system"/>
    <property type="evidence" value="ECO:0007669"/>
    <property type="project" value="InterPro"/>
</dbReference>
<dbReference type="InterPro" id="IPR001789">
    <property type="entry name" value="Sig_transdc_resp-reg_receiver"/>
</dbReference>
<protein>
    <recommendedName>
        <fullName evidence="2">Response regulatory domain-containing protein</fullName>
    </recommendedName>
</protein>
<reference evidence="3 4" key="1">
    <citation type="submission" date="2015-07" db="EMBL/GenBank/DDBJ databases">
        <title>Isolation and Genomic Characterization of a Novel Halophilic Metal-Reducing Deltaproteobacterium from the Deep Subsurface.</title>
        <authorList>
            <person name="Badalamenti J.P."/>
            <person name="Summers Z.M."/>
            <person name="Gralnick J.A."/>
            <person name="Bond D.R."/>
        </authorList>
    </citation>
    <scope>NUCLEOTIDE SEQUENCE [LARGE SCALE GENOMIC DNA]</scope>
    <source>
        <strain evidence="3 4">WTL</strain>
    </source>
</reference>
<feature type="modified residue" description="4-aspartylphosphate" evidence="1">
    <location>
        <position position="267"/>
    </location>
</feature>
<dbReference type="PATRIC" id="fig|1603606.3.peg.2094"/>
<dbReference type="PROSITE" id="PS50110">
    <property type="entry name" value="RESPONSE_REGULATORY"/>
    <property type="match status" value="1"/>
</dbReference>
<dbReference type="InterPro" id="IPR011006">
    <property type="entry name" value="CheY-like_superfamily"/>
</dbReference>
<dbReference type="SUPFAM" id="SSF52172">
    <property type="entry name" value="CheY-like"/>
    <property type="match status" value="1"/>
</dbReference>
<dbReference type="SMART" id="SM00448">
    <property type="entry name" value="REC"/>
    <property type="match status" value="1"/>
</dbReference>
<evidence type="ECO:0000313" key="3">
    <source>
        <dbReference type="EMBL" id="ALC16705.1"/>
    </source>
</evidence>
<dbReference type="Pfam" id="PF14332">
    <property type="entry name" value="DUF4388"/>
    <property type="match status" value="1"/>
</dbReference>
<dbReference type="PANTHER" id="PTHR36304">
    <property type="entry name" value="DOMAIN GTPASE-ACTIVATING PROTEIN, PUTATIVE-RELATED-RELATED"/>
    <property type="match status" value="1"/>
</dbReference>
<dbReference type="EMBL" id="CP010802">
    <property type="protein sequence ID" value="ALC16705.1"/>
    <property type="molecule type" value="Genomic_DNA"/>
</dbReference>
<dbReference type="InterPro" id="IPR037257">
    <property type="entry name" value="T2SS_E_N_sf"/>
</dbReference>
<dbReference type="Gene3D" id="3.40.50.2300">
    <property type="match status" value="1"/>
</dbReference>
<sequence>MSLVGNLEDLGLGDILQIVSLSRKSGVLALHSRNREGTIIFLHGQVTHAASSVFRENLGDILLRKGLVDMETLRAALTLQKETTPPLRLGAILAERFGVSKEAIETLVKEQIERIVYSYFGWKEGTFAFELGEPAELGATSFSPLQFMLEQGLNPQWLAMEGSRLLDEKTHRGESLEEDAPPSVVDMETLFEEHQGIPSGGVPTTVKPSAGNPVILFIDDDEPTREGLADAFGNLGFFVKVFADGKEFLEAVKQEYREGGDPLLLVDLIMPRMDGSGILGGVELLENIKKIAPEAHTVMISDHPNPEAERRVRDLGTPDVLSKPKKTEVRGPQGLQALHALAETISGMVRSASPSVPSSSPGGLFNLGAELLSEFGDEADQGSARGPESPGLHLLKGMLQELSNPSLGGGVILLVLRFASELMNRAVIFHVKKEEIVGLGQFGIELEGEMADTRVRHMRIPVDEPSIFKDVLQARVPMRVQLGSGPWDTYLRTQLGGGHPAEVFLGPVVSEGKVVALIYGDNLPQSSVIGDTEALEIFLSQAGLAMEKTLLETRLRVKNAN</sequence>
<dbReference type="Pfam" id="PF00072">
    <property type="entry name" value="Response_reg"/>
    <property type="match status" value="1"/>
</dbReference>
<evidence type="ECO:0000259" key="2">
    <source>
        <dbReference type="PROSITE" id="PS50110"/>
    </source>
</evidence>
<dbReference type="PANTHER" id="PTHR36304:SF4">
    <property type="entry name" value="DUF4388 DOMAIN-CONTAINING PROTEIN"/>
    <property type="match status" value="1"/>
</dbReference>
<dbReference type="STRING" id="1603606.DSOUD_1934"/>
<dbReference type="KEGG" id="des:DSOUD_1934"/>
<keyword evidence="4" id="KW-1185">Reference proteome</keyword>
<dbReference type="Proteomes" id="UP000057158">
    <property type="component" value="Chromosome"/>
</dbReference>
<evidence type="ECO:0000256" key="1">
    <source>
        <dbReference type="PROSITE-ProRule" id="PRU00169"/>
    </source>
</evidence>
<dbReference type="AlphaFoldDB" id="A0A0M4D9P5"/>
<feature type="domain" description="Response regulatory" evidence="2">
    <location>
        <begin position="214"/>
        <end position="338"/>
    </location>
</feature>
<name>A0A0M4D9P5_9BACT</name>
<dbReference type="CDD" id="cd00156">
    <property type="entry name" value="REC"/>
    <property type="match status" value="1"/>
</dbReference>
<accession>A0A0M4D9P5</accession>
<dbReference type="InterPro" id="IPR025497">
    <property type="entry name" value="PatA-like_N"/>
</dbReference>